<dbReference type="AlphaFoldDB" id="A0A7S1ZU37"/>
<organism evidence="2">
    <name type="scientific">Ditylum brightwellii</name>
    <dbReference type="NCBI Taxonomy" id="49249"/>
    <lineage>
        <taxon>Eukaryota</taxon>
        <taxon>Sar</taxon>
        <taxon>Stramenopiles</taxon>
        <taxon>Ochrophyta</taxon>
        <taxon>Bacillariophyta</taxon>
        <taxon>Mediophyceae</taxon>
        <taxon>Lithodesmiophycidae</taxon>
        <taxon>Lithodesmiales</taxon>
        <taxon>Lithodesmiaceae</taxon>
        <taxon>Ditylum</taxon>
    </lineage>
</organism>
<evidence type="ECO:0000256" key="1">
    <source>
        <dbReference type="SAM" id="MobiDB-lite"/>
    </source>
</evidence>
<feature type="compositionally biased region" description="Polar residues" evidence="1">
    <location>
        <begin position="37"/>
        <end position="48"/>
    </location>
</feature>
<proteinExistence type="predicted"/>
<name>A0A7S1ZU37_9STRA</name>
<protein>
    <submittedName>
        <fullName evidence="2">Uncharacterized protein</fullName>
    </submittedName>
</protein>
<reference evidence="2" key="1">
    <citation type="submission" date="2021-01" db="EMBL/GenBank/DDBJ databases">
        <authorList>
            <person name="Corre E."/>
            <person name="Pelletier E."/>
            <person name="Niang G."/>
            <person name="Scheremetjew M."/>
            <person name="Finn R."/>
            <person name="Kale V."/>
            <person name="Holt S."/>
            <person name="Cochrane G."/>
            <person name="Meng A."/>
            <person name="Brown T."/>
            <person name="Cohen L."/>
        </authorList>
    </citation>
    <scope>NUCLEOTIDE SEQUENCE</scope>
    <source>
        <strain evidence="2">Pop2</strain>
    </source>
</reference>
<dbReference type="EMBL" id="HBGN01031874">
    <property type="protein sequence ID" value="CAD9348742.1"/>
    <property type="molecule type" value="Transcribed_RNA"/>
</dbReference>
<feature type="region of interest" description="Disordered" evidence="1">
    <location>
        <begin position="27"/>
        <end position="48"/>
    </location>
</feature>
<accession>A0A7S1ZU37</accession>
<gene>
    <name evidence="2" type="ORF">DBRI1063_LOCUS20579</name>
</gene>
<sequence length="213" mass="23948">MSDTDSIFSFLSASSLLGLEESHYQPKLSRTKEFAQPNPSFDSNEDSASIMSRTTLAAKLRKERPLKSILKPVSSYGPAGSKNPKSLSRGFMSMMELATMVPEDKPCNELDLSCHVLREDDAIQFRASLPRRISFSDAEKEVNMFQSSGSLSEKEDLWFQKHEIGSFVQNEMSRRRTLGIDSTNLLCPKAGSLDDDEIFKRRLATNMPKGVRR</sequence>
<evidence type="ECO:0000313" key="2">
    <source>
        <dbReference type="EMBL" id="CAD9348742.1"/>
    </source>
</evidence>